<feature type="transmembrane region" description="Helical" evidence="2">
    <location>
        <begin position="80"/>
        <end position="99"/>
    </location>
</feature>
<dbReference type="AlphaFoldDB" id="A0A4Q7UE89"/>
<dbReference type="EMBL" id="SHKK01000001">
    <property type="protein sequence ID" value="RZT78598.1"/>
    <property type="molecule type" value="Genomic_DNA"/>
</dbReference>
<proteinExistence type="predicted"/>
<gene>
    <name evidence="3" type="ORF">EV382_1786</name>
</gene>
<feature type="transmembrane region" description="Helical" evidence="2">
    <location>
        <begin position="111"/>
        <end position="130"/>
    </location>
</feature>
<feature type="transmembrane region" description="Helical" evidence="2">
    <location>
        <begin position="142"/>
        <end position="165"/>
    </location>
</feature>
<keyword evidence="2" id="KW-0812">Transmembrane</keyword>
<comment type="caution">
    <text evidence="3">The sequence shown here is derived from an EMBL/GenBank/DDBJ whole genome shotgun (WGS) entry which is preliminary data.</text>
</comment>
<organism evidence="3 4">
    <name type="scientific">Micromonospora violae</name>
    <dbReference type="NCBI Taxonomy" id="1278207"/>
    <lineage>
        <taxon>Bacteria</taxon>
        <taxon>Bacillati</taxon>
        <taxon>Actinomycetota</taxon>
        <taxon>Actinomycetes</taxon>
        <taxon>Micromonosporales</taxon>
        <taxon>Micromonosporaceae</taxon>
        <taxon>Micromonospora</taxon>
    </lineage>
</organism>
<evidence type="ECO:0000256" key="1">
    <source>
        <dbReference type="SAM" id="MobiDB-lite"/>
    </source>
</evidence>
<keyword evidence="4" id="KW-1185">Reference proteome</keyword>
<feature type="transmembrane region" description="Helical" evidence="2">
    <location>
        <begin position="32"/>
        <end position="53"/>
    </location>
</feature>
<protein>
    <submittedName>
        <fullName evidence="3">Uncharacterized protein</fullName>
    </submittedName>
</protein>
<feature type="region of interest" description="Disordered" evidence="1">
    <location>
        <begin position="177"/>
        <end position="199"/>
    </location>
</feature>
<keyword evidence="2" id="KW-0472">Membrane</keyword>
<sequence length="199" mass="21085">MSWSGSRAAARASVGTVWSSLTWAWWRHWPSWAGYAAGVLSLVYGALGLYWSVGGDGFPFAPVDPTRASGSILEGSRPDVVAPVIAVLGLLGAVVAWVMTRHVRPGHLSTALLAIVPASIVALTIIPAGLMLLWTEQARGSWAVWVPSLFWPVWGVALGAAAIAYHRRRRGTCRHCGQGHPAKRPALAEAAGQPPAVRA</sequence>
<accession>A0A4Q7UE89</accession>
<evidence type="ECO:0000256" key="2">
    <source>
        <dbReference type="SAM" id="Phobius"/>
    </source>
</evidence>
<evidence type="ECO:0000313" key="4">
    <source>
        <dbReference type="Proteomes" id="UP000293781"/>
    </source>
</evidence>
<dbReference type="Proteomes" id="UP000293781">
    <property type="component" value="Unassembled WGS sequence"/>
</dbReference>
<reference evidence="3 4" key="1">
    <citation type="submission" date="2019-02" db="EMBL/GenBank/DDBJ databases">
        <title>Sequencing the genomes of 1000 actinobacteria strains.</title>
        <authorList>
            <person name="Klenk H.-P."/>
        </authorList>
    </citation>
    <scope>NUCLEOTIDE SEQUENCE [LARGE SCALE GENOMIC DNA]</scope>
    <source>
        <strain evidence="3 4">DSM 45888</strain>
    </source>
</reference>
<evidence type="ECO:0000313" key="3">
    <source>
        <dbReference type="EMBL" id="RZT78598.1"/>
    </source>
</evidence>
<name>A0A4Q7UE89_9ACTN</name>
<keyword evidence="2" id="KW-1133">Transmembrane helix</keyword>